<evidence type="ECO:0000313" key="4">
    <source>
        <dbReference type="Proteomes" id="UP000321960"/>
    </source>
</evidence>
<evidence type="ECO:0000259" key="1">
    <source>
        <dbReference type="PROSITE" id="PS50404"/>
    </source>
</evidence>
<feature type="domain" description="GST N-terminal" evidence="1">
    <location>
        <begin position="10"/>
        <end position="93"/>
    </location>
</feature>
<evidence type="ECO:0000313" key="5">
    <source>
        <dbReference type="Proteomes" id="UP001156856"/>
    </source>
</evidence>
<dbReference type="Pfam" id="PF13409">
    <property type="entry name" value="GST_N_2"/>
    <property type="match status" value="1"/>
</dbReference>
<dbReference type="GO" id="GO:0005737">
    <property type="term" value="C:cytoplasm"/>
    <property type="evidence" value="ECO:0007669"/>
    <property type="project" value="TreeGrafter"/>
</dbReference>
<protein>
    <submittedName>
        <fullName evidence="2">Glutathione S-transferase</fullName>
    </submittedName>
</protein>
<dbReference type="InterPro" id="IPR036282">
    <property type="entry name" value="Glutathione-S-Trfase_C_sf"/>
</dbReference>
<proteinExistence type="predicted"/>
<dbReference type="Proteomes" id="UP001156856">
    <property type="component" value="Unassembled WGS sequence"/>
</dbReference>
<evidence type="ECO:0000313" key="3">
    <source>
        <dbReference type="EMBL" id="GLS65639.1"/>
    </source>
</evidence>
<gene>
    <name evidence="3" type="ORF">GCM10007888_40210</name>
    <name evidence="2" type="ORF">MOX02_31200</name>
</gene>
<dbReference type="InterPro" id="IPR004045">
    <property type="entry name" value="Glutathione_S-Trfase_N"/>
</dbReference>
<dbReference type="PANTHER" id="PTHR43968">
    <property type="match status" value="1"/>
</dbReference>
<sequence length="214" mass="23408">MAALPSDARPAMKLFHSHFSPFVRKVMVCAHELGLADRIELLATAVHPVKRDAGVLAHHPLAQAPTLLDDAGEAVADSRVICEYLDAMAGNRLFPAPGPERWRALNEQSLADGLLDAALLIRYELTARPESERSAAWIGGQEAKIASALGWFEARAESLHERLDIGTIATAVSLGYLDLRFADLAWSRRHPRIAAWYAAFAQRPSMQATRPPEG</sequence>
<organism evidence="2 4">
    <name type="scientific">Methylobacterium oxalidis</name>
    <dbReference type="NCBI Taxonomy" id="944322"/>
    <lineage>
        <taxon>Bacteria</taxon>
        <taxon>Pseudomonadati</taxon>
        <taxon>Pseudomonadota</taxon>
        <taxon>Alphaproteobacteria</taxon>
        <taxon>Hyphomicrobiales</taxon>
        <taxon>Methylobacteriaceae</taxon>
        <taxon>Methylobacterium</taxon>
    </lineage>
</organism>
<dbReference type="CDD" id="cd03205">
    <property type="entry name" value="GST_C_6"/>
    <property type="match status" value="1"/>
</dbReference>
<evidence type="ECO:0000313" key="2">
    <source>
        <dbReference type="EMBL" id="GEP05082.1"/>
    </source>
</evidence>
<dbReference type="CDD" id="cd03049">
    <property type="entry name" value="GST_N_3"/>
    <property type="match status" value="1"/>
</dbReference>
<accession>A0A512J5A2</accession>
<reference evidence="3" key="1">
    <citation type="journal article" date="2014" name="Int. J. Syst. Evol. Microbiol.">
        <title>Complete genome of a new Firmicutes species belonging to the dominant human colonic microbiota ('Ruminococcus bicirculans') reveals two chromosomes and a selective capacity to utilize plant glucans.</title>
        <authorList>
            <consortium name="NISC Comparative Sequencing Program"/>
            <person name="Wegmann U."/>
            <person name="Louis P."/>
            <person name="Goesmann A."/>
            <person name="Henrissat B."/>
            <person name="Duncan S.H."/>
            <person name="Flint H.J."/>
        </authorList>
    </citation>
    <scope>NUCLEOTIDE SEQUENCE</scope>
    <source>
        <strain evidence="3">NBRC 107715</strain>
    </source>
</reference>
<keyword evidence="5" id="KW-1185">Reference proteome</keyword>
<dbReference type="AlphaFoldDB" id="A0A512J5A2"/>
<dbReference type="EMBL" id="BSPK01000076">
    <property type="protein sequence ID" value="GLS65639.1"/>
    <property type="molecule type" value="Genomic_DNA"/>
</dbReference>
<keyword evidence="2" id="KW-0808">Transferase</keyword>
<dbReference type="Proteomes" id="UP000321960">
    <property type="component" value="Unassembled WGS sequence"/>
</dbReference>
<comment type="caution">
    <text evidence="2">The sequence shown here is derived from an EMBL/GenBank/DDBJ whole genome shotgun (WGS) entry which is preliminary data.</text>
</comment>
<reference evidence="3" key="4">
    <citation type="submission" date="2023-01" db="EMBL/GenBank/DDBJ databases">
        <title>Draft genome sequence of Methylobacterium oxalidis strain NBRC 107715.</title>
        <authorList>
            <person name="Sun Q."/>
            <person name="Mori K."/>
        </authorList>
    </citation>
    <scope>NUCLEOTIDE SEQUENCE</scope>
    <source>
        <strain evidence="3">NBRC 107715</strain>
    </source>
</reference>
<reference evidence="5" key="2">
    <citation type="journal article" date="2019" name="Int. J. Syst. Evol. Microbiol.">
        <title>The Global Catalogue of Microorganisms (GCM) 10K type strain sequencing project: providing services to taxonomists for standard genome sequencing and annotation.</title>
        <authorList>
            <consortium name="The Broad Institute Genomics Platform"/>
            <consortium name="The Broad Institute Genome Sequencing Center for Infectious Disease"/>
            <person name="Wu L."/>
            <person name="Ma J."/>
        </authorList>
    </citation>
    <scope>NUCLEOTIDE SEQUENCE [LARGE SCALE GENOMIC DNA]</scope>
    <source>
        <strain evidence="5">NBRC 107715</strain>
    </source>
</reference>
<dbReference type="InterPro" id="IPR050983">
    <property type="entry name" value="GST_Omega/HSP26"/>
</dbReference>
<name>A0A512J5A2_9HYPH</name>
<dbReference type="InterPro" id="IPR036249">
    <property type="entry name" value="Thioredoxin-like_sf"/>
</dbReference>
<dbReference type="EMBL" id="BJZU01000061">
    <property type="protein sequence ID" value="GEP05082.1"/>
    <property type="molecule type" value="Genomic_DNA"/>
</dbReference>
<reference evidence="2 4" key="3">
    <citation type="submission" date="2019-07" db="EMBL/GenBank/DDBJ databases">
        <title>Whole genome shotgun sequence of Methylobacterium oxalidis NBRC 107715.</title>
        <authorList>
            <person name="Hosoyama A."/>
            <person name="Uohara A."/>
            <person name="Ohji S."/>
            <person name="Ichikawa N."/>
        </authorList>
    </citation>
    <scope>NUCLEOTIDE SEQUENCE [LARGE SCALE GENOMIC DNA]</scope>
    <source>
        <strain evidence="2 4">NBRC 107715</strain>
    </source>
</reference>
<dbReference type="Gene3D" id="3.40.30.10">
    <property type="entry name" value="Glutaredoxin"/>
    <property type="match status" value="1"/>
</dbReference>
<dbReference type="SUPFAM" id="SSF52833">
    <property type="entry name" value="Thioredoxin-like"/>
    <property type="match status" value="1"/>
</dbReference>
<dbReference type="SUPFAM" id="SSF47616">
    <property type="entry name" value="GST C-terminal domain-like"/>
    <property type="match status" value="1"/>
</dbReference>
<dbReference type="GO" id="GO:0016740">
    <property type="term" value="F:transferase activity"/>
    <property type="evidence" value="ECO:0007669"/>
    <property type="project" value="UniProtKB-KW"/>
</dbReference>
<dbReference type="PROSITE" id="PS50404">
    <property type="entry name" value="GST_NTER"/>
    <property type="match status" value="1"/>
</dbReference>
<dbReference type="PANTHER" id="PTHR43968:SF6">
    <property type="entry name" value="GLUTATHIONE S-TRANSFERASE OMEGA"/>
    <property type="match status" value="1"/>
</dbReference>
<dbReference type="Gene3D" id="1.20.1050.10">
    <property type="match status" value="1"/>
</dbReference>